<proteinExistence type="inferred from homology"/>
<evidence type="ECO:0000256" key="7">
    <source>
        <dbReference type="ARBA" id="ARBA00018543"/>
    </source>
</evidence>
<name>I4BIH8_MYCCN</name>
<dbReference type="NCBIfam" id="TIGR00700">
    <property type="entry name" value="GABAtrnsam"/>
    <property type="match status" value="1"/>
</dbReference>
<evidence type="ECO:0000313" key="19">
    <source>
        <dbReference type="Proteomes" id="UP000006057"/>
    </source>
</evidence>
<dbReference type="HOGENOM" id="CLU_016922_10_0_11"/>
<dbReference type="Gene3D" id="3.40.640.10">
    <property type="entry name" value="Type I PLP-dependent aspartate aminotransferase-like (Major domain)"/>
    <property type="match status" value="1"/>
</dbReference>
<keyword evidence="19" id="KW-1185">Reference proteome</keyword>
<dbReference type="InterPro" id="IPR050103">
    <property type="entry name" value="Class-III_PLP-dep_AT"/>
</dbReference>
<dbReference type="Proteomes" id="UP000006057">
    <property type="component" value="Chromosome"/>
</dbReference>
<dbReference type="EC" id="2.6.1.22" evidence="5"/>
<dbReference type="InterPro" id="IPR049704">
    <property type="entry name" value="Aminotrans_3_PPA_site"/>
</dbReference>
<comment type="similarity">
    <text evidence="4 17">Belongs to the class-III pyridoxal-phosphate-dependent aminotransferase family.</text>
</comment>
<dbReference type="Pfam" id="PF00202">
    <property type="entry name" value="Aminotran_3"/>
    <property type="match status" value="1"/>
</dbReference>
<dbReference type="PROSITE" id="PS00600">
    <property type="entry name" value="AA_TRANSFER_CLASS_3"/>
    <property type="match status" value="1"/>
</dbReference>
<evidence type="ECO:0000256" key="14">
    <source>
        <dbReference type="ARBA" id="ARBA00031787"/>
    </source>
</evidence>
<dbReference type="GO" id="GO:0030170">
    <property type="term" value="F:pyridoxal phosphate binding"/>
    <property type="evidence" value="ECO:0007669"/>
    <property type="project" value="InterPro"/>
</dbReference>
<evidence type="ECO:0000256" key="5">
    <source>
        <dbReference type="ARBA" id="ARBA00012876"/>
    </source>
</evidence>
<dbReference type="KEGG" id="mcb:Mycch_2310"/>
<dbReference type="GO" id="GO:0034386">
    <property type="term" value="F:4-aminobutyrate:2-oxoglutarate transaminase activity"/>
    <property type="evidence" value="ECO:0007669"/>
    <property type="project" value="UniProtKB-EC"/>
</dbReference>
<evidence type="ECO:0000256" key="13">
    <source>
        <dbReference type="ARBA" id="ARBA00030857"/>
    </source>
</evidence>
<evidence type="ECO:0000313" key="18">
    <source>
        <dbReference type="EMBL" id="AFM17085.1"/>
    </source>
</evidence>
<dbReference type="InterPro" id="IPR015424">
    <property type="entry name" value="PyrdxlP-dep_Trfase"/>
</dbReference>
<dbReference type="GO" id="GO:0047298">
    <property type="term" value="F:(S)-3-amino-2-methylpropionate transaminase activity"/>
    <property type="evidence" value="ECO:0007669"/>
    <property type="project" value="UniProtKB-EC"/>
</dbReference>
<dbReference type="eggNOG" id="COG0160">
    <property type="taxonomic scope" value="Bacteria"/>
</dbReference>
<dbReference type="FunFam" id="3.90.1150.10:FF:000022">
    <property type="entry name" value="4-aminobutyrate aminotransferase"/>
    <property type="match status" value="1"/>
</dbReference>
<evidence type="ECO:0000256" key="3">
    <source>
        <dbReference type="ARBA" id="ARBA00005176"/>
    </source>
</evidence>
<protein>
    <recommendedName>
        <fullName evidence="7">4-aminobutyrate aminotransferase</fullName>
        <ecNumber evidence="6">2.6.1.19</ecNumber>
        <ecNumber evidence="5">2.6.1.22</ecNumber>
    </recommendedName>
    <alternativeName>
        <fullName evidence="13">(S)-3-amino-2-methylpropionate transaminase</fullName>
    </alternativeName>
    <alternativeName>
        <fullName evidence="14">GABA aminotransferase</fullName>
    </alternativeName>
    <alternativeName>
        <fullName evidence="12">Gamma-amino-N-butyrate transaminase</fullName>
    </alternativeName>
    <alternativeName>
        <fullName evidence="16">Glutamate:succinic semialdehyde transaminase</fullName>
    </alternativeName>
    <alternativeName>
        <fullName evidence="11">L-AIBAT</fullName>
    </alternativeName>
</protein>
<evidence type="ECO:0000256" key="1">
    <source>
        <dbReference type="ARBA" id="ARBA00001750"/>
    </source>
</evidence>
<dbReference type="GO" id="GO:0009448">
    <property type="term" value="P:gamma-aminobutyric acid metabolic process"/>
    <property type="evidence" value="ECO:0007669"/>
    <property type="project" value="InterPro"/>
</dbReference>
<dbReference type="STRING" id="710421.Mycch_2310"/>
<dbReference type="InterPro" id="IPR015422">
    <property type="entry name" value="PyrdxlP-dep_Trfase_small"/>
</dbReference>
<keyword evidence="8 18" id="KW-0032">Aminotransferase</keyword>
<evidence type="ECO:0000256" key="4">
    <source>
        <dbReference type="ARBA" id="ARBA00008954"/>
    </source>
</evidence>
<dbReference type="SUPFAM" id="SSF53383">
    <property type="entry name" value="PLP-dependent transferases"/>
    <property type="match status" value="1"/>
</dbReference>
<dbReference type="NCBIfam" id="NF004714">
    <property type="entry name" value="PRK06058.1"/>
    <property type="match status" value="1"/>
</dbReference>
<evidence type="ECO:0000256" key="17">
    <source>
        <dbReference type="RuleBase" id="RU003560"/>
    </source>
</evidence>
<dbReference type="PATRIC" id="fig|710421.3.peg.2307"/>
<dbReference type="AlphaFoldDB" id="I4BIH8"/>
<dbReference type="OrthoDB" id="9801052at2"/>
<evidence type="ECO:0000256" key="12">
    <source>
        <dbReference type="ARBA" id="ARBA00030204"/>
    </source>
</evidence>
<dbReference type="RefSeq" id="WP_014815565.1">
    <property type="nucleotide sequence ID" value="NC_018027.1"/>
</dbReference>
<keyword evidence="9 18" id="KW-0808">Transferase</keyword>
<dbReference type="EMBL" id="CP003053">
    <property type="protein sequence ID" value="AFM17085.1"/>
    <property type="molecule type" value="Genomic_DNA"/>
</dbReference>
<sequence>MTALEQSRHLATAIPGPRSEELLARKGAAVARGIGNTMPVYASRAFGGIVEDVDGNRLIDLGSGIAVTTVGNASPRVVAAVAEQAQHFTHTCFMVTPYEGYVAVAEALNRLTPGTGEKRSALFNSGSEAVENAVKIARTYTRKQAVVSFDHAYHGRTNLTMALTAKSMPYKHGFGPFAPEVYRAPLSYPFRDAEFGGKELATDGELAARRAITVIDKQVGADNLAAVIIEPIQGEGGFIVPAEGFLRTLLDWCRDNGVVFIADEVQTGFARTGAMFACEHEGIVPDLIVTAKGIAGGMPLSAVTGRAEIMDAPHVGGLGGTYGGNPVACAAALATIETIETDGLVERARQIETLMKDKLGRMQAEDDRIGDVRGRGAMIALELVKPGTTEPDAELTKAVSTAAHRAGVIVLTCGTFGNVLRFLPPLTISDDLLLDGLDVLAEALRTL</sequence>
<keyword evidence="10 17" id="KW-0663">Pyridoxal phosphate</keyword>
<evidence type="ECO:0000256" key="2">
    <source>
        <dbReference type="ARBA" id="ARBA00001933"/>
    </source>
</evidence>
<evidence type="ECO:0000256" key="6">
    <source>
        <dbReference type="ARBA" id="ARBA00012912"/>
    </source>
</evidence>
<evidence type="ECO:0000256" key="15">
    <source>
        <dbReference type="ARBA" id="ARBA00048021"/>
    </source>
</evidence>
<dbReference type="CDD" id="cd00610">
    <property type="entry name" value="OAT_like"/>
    <property type="match status" value="1"/>
</dbReference>
<reference evidence="18 19" key="1">
    <citation type="submission" date="2012-06" db="EMBL/GenBank/DDBJ databases">
        <title>Complete sequence of chromosome of Mycobacterium chubuense NBB4.</title>
        <authorList>
            <consortium name="US DOE Joint Genome Institute"/>
            <person name="Lucas S."/>
            <person name="Han J."/>
            <person name="Lapidus A."/>
            <person name="Cheng J.-F."/>
            <person name="Goodwin L."/>
            <person name="Pitluck S."/>
            <person name="Peters L."/>
            <person name="Mikhailova N."/>
            <person name="Teshima H."/>
            <person name="Detter J.C."/>
            <person name="Han C."/>
            <person name="Tapia R."/>
            <person name="Land M."/>
            <person name="Hauser L."/>
            <person name="Kyrpides N."/>
            <person name="Ivanova N."/>
            <person name="Pagani I."/>
            <person name="Mattes T."/>
            <person name="Holmes A."/>
            <person name="Rutledge P."/>
            <person name="Paulsen I."/>
            <person name="Coleman N."/>
            <person name="Woyke T."/>
        </authorList>
    </citation>
    <scope>NUCLEOTIDE SEQUENCE [LARGE SCALE GENOMIC DNA]</scope>
    <source>
        <strain evidence="18 19">NBB4</strain>
    </source>
</reference>
<dbReference type="InterPro" id="IPR004632">
    <property type="entry name" value="4NH2But_aminotransferase_bac"/>
</dbReference>
<evidence type="ECO:0000256" key="16">
    <source>
        <dbReference type="ARBA" id="ARBA00050054"/>
    </source>
</evidence>
<evidence type="ECO:0000256" key="9">
    <source>
        <dbReference type="ARBA" id="ARBA00022679"/>
    </source>
</evidence>
<dbReference type="PANTHER" id="PTHR11986">
    <property type="entry name" value="AMINOTRANSFERASE CLASS III"/>
    <property type="match status" value="1"/>
</dbReference>
<dbReference type="GO" id="GO:0047589">
    <property type="term" value="F:5-aminovalerate transaminase activity"/>
    <property type="evidence" value="ECO:0007669"/>
    <property type="project" value="UniProtKB-ARBA"/>
</dbReference>
<dbReference type="Gene3D" id="3.90.1150.10">
    <property type="entry name" value="Aspartate Aminotransferase, domain 1"/>
    <property type="match status" value="1"/>
</dbReference>
<evidence type="ECO:0000256" key="11">
    <source>
        <dbReference type="ARBA" id="ARBA00029760"/>
    </source>
</evidence>
<evidence type="ECO:0000256" key="8">
    <source>
        <dbReference type="ARBA" id="ARBA00022576"/>
    </source>
</evidence>
<dbReference type="FunFam" id="3.40.640.10:FF:000013">
    <property type="entry name" value="4-aminobutyrate aminotransferase"/>
    <property type="match status" value="1"/>
</dbReference>
<comment type="catalytic activity">
    <reaction evidence="15">
        <text>4-aminobutanoate + 2-oxoglutarate = succinate semialdehyde + L-glutamate</text>
        <dbReference type="Rhea" id="RHEA:23352"/>
        <dbReference type="ChEBI" id="CHEBI:16810"/>
        <dbReference type="ChEBI" id="CHEBI:29985"/>
        <dbReference type="ChEBI" id="CHEBI:57706"/>
        <dbReference type="ChEBI" id="CHEBI:59888"/>
        <dbReference type="EC" id="2.6.1.19"/>
    </reaction>
</comment>
<dbReference type="InterPro" id="IPR015421">
    <property type="entry name" value="PyrdxlP-dep_Trfase_major"/>
</dbReference>
<evidence type="ECO:0000256" key="10">
    <source>
        <dbReference type="ARBA" id="ARBA00022898"/>
    </source>
</evidence>
<comment type="pathway">
    <text evidence="3">Amino-acid degradation; 4-aminobutanoate degradation.</text>
</comment>
<comment type="catalytic activity">
    <reaction evidence="1">
        <text>(S)-3-amino-2-methylpropanoate + 2-oxoglutarate = 2-methyl-3-oxopropanoate + L-glutamate</text>
        <dbReference type="Rhea" id="RHEA:13993"/>
        <dbReference type="ChEBI" id="CHEBI:16810"/>
        <dbReference type="ChEBI" id="CHEBI:29985"/>
        <dbReference type="ChEBI" id="CHEBI:57700"/>
        <dbReference type="ChEBI" id="CHEBI:58655"/>
        <dbReference type="EC" id="2.6.1.22"/>
    </reaction>
</comment>
<dbReference type="InterPro" id="IPR005814">
    <property type="entry name" value="Aminotrans_3"/>
</dbReference>
<comment type="cofactor">
    <cofactor evidence="2">
        <name>pyridoxal 5'-phosphate</name>
        <dbReference type="ChEBI" id="CHEBI:597326"/>
    </cofactor>
</comment>
<dbReference type="EC" id="2.6.1.19" evidence="6"/>
<organism evidence="18 19">
    <name type="scientific">Mycolicibacterium chubuense (strain NBB4)</name>
    <name type="common">Mycobacterium chubuense</name>
    <dbReference type="NCBI Taxonomy" id="710421"/>
    <lineage>
        <taxon>Bacteria</taxon>
        <taxon>Bacillati</taxon>
        <taxon>Actinomycetota</taxon>
        <taxon>Actinomycetes</taxon>
        <taxon>Mycobacteriales</taxon>
        <taxon>Mycobacteriaceae</taxon>
        <taxon>Mycolicibacterium</taxon>
    </lineage>
</organism>
<dbReference type="PIRSF" id="PIRSF000521">
    <property type="entry name" value="Transaminase_4ab_Lys_Orn"/>
    <property type="match status" value="1"/>
</dbReference>
<gene>
    <name evidence="18" type="ordered locus">Mycch_2310</name>
</gene>
<dbReference type="GO" id="GO:0042802">
    <property type="term" value="F:identical protein binding"/>
    <property type="evidence" value="ECO:0007669"/>
    <property type="project" value="TreeGrafter"/>
</dbReference>
<accession>I4BIH8</accession>